<reference evidence="1" key="1">
    <citation type="journal article" date="2020" name="Stud. Mycol.">
        <title>101 Dothideomycetes genomes: a test case for predicting lifestyles and emergence of pathogens.</title>
        <authorList>
            <person name="Haridas S."/>
            <person name="Albert R."/>
            <person name="Binder M."/>
            <person name="Bloem J."/>
            <person name="Labutti K."/>
            <person name="Salamov A."/>
            <person name="Andreopoulos B."/>
            <person name="Baker S."/>
            <person name="Barry K."/>
            <person name="Bills G."/>
            <person name="Bluhm B."/>
            <person name="Cannon C."/>
            <person name="Castanera R."/>
            <person name="Culley D."/>
            <person name="Daum C."/>
            <person name="Ezra D."/>
            <person name="Gonzalez J."/>
            <person name="Henrissat B."/>
            <person name="Kuo A."/>
            <person name="Liang C."/>
            <person name="Lipzen A."/>
            <person name="Lutzoni F."/>
            <person name="Magnuson J."/>
            <person name="Mondo S."/>
            <person name="Nolan M."/>
            <person name="Ohm R."/>
            <person name="Pangilinan J."/>
            <person name="Park H.-J."/>
            <person name="Ramirez L."/>
            <person name="Alfaro M."/>
            <person name="Sun H."/>
            <person name="Tritt A."/>
            <person name="Yoshinaga Y."/>
            <person name="Zwiers L.-H."/>
            <person name="Turgeon B."/>
            <person name="Goodwin S."/>
            <person name="Spatafora J."/>
            <person name="Crous P."/>
            <person name="Grigoriev I."/>
        </authorList>
    </citation>
    <scope>NUCLEOTIDE SEQUENCE</scope>
    <source>
        <strain evidence="1">CBS 690.94</strain>
    </source>
</reference>
<accession>A0A9P4UDA6</accession>
<evidence type="ECO:0000313" key="2">
    <source>
        <dbReference type="Proteomes" id="UP000799764"/>
    </source>
</evidence>
<organism evidence="1 2">
    <name type="scientific">Karstenula rhodostoma CBS 690.94</name>
    <dbReference type="NCBI Taxonomy" id="1392251"/>
    <lineage>
        <taxon>Eukaryota</taxon>
        <taxon>Fungi</taxon>
        <taxon>Dikarya</taxon>
        <taxon>Ascomycota</taxon>
        <taxon>Pezizomycotina</taxon>
        <taxon>Dothideomycetes</taxon>
        <taxon>Pleosporomycetidae</taxon>
        <taxon>Pleosporales</taxon>
        <taxon>Massarineae</taxon>
        <taxon>Didymosphaeriaceae</taxon>
        <taxon>Karstenula</taxon>
    </lineage>
</organism>
<name>A0A9P4UDA6_9PLEO</name>
<proteinExistence type="predicted"/>
<dbReference type="AlphaFoldDB" id="A0A9P4UDA6"/>
<sequence length="135" mass="14901">MVDGSCHKSQKAEVNVNNATCLGPSATCDIADMPNTTTSLRRGQVMIQVMTKPMSYIPGDPLLRILLAALQVKKIRVQCTYPRRSNAVPTLVTEHCTEVLIQFKDASQATHEILSCPRLIQLFSHCPGSRFDDSE</sequence>
<gene>
    <name evidence="1" type="ORF">P171DRAFT_277178</name>
</gene>
<dbReference type="EMBL" id="MU001499">
    <property type="protein sequence ID" value="KAF2445970.1"/>
    <property type="molecule type" value="Genomic_DNA"/>
</dbReference>
<dbReference type="Proteomes" id="UP000799764">
    <property type="component" value="Unassembled WGS sequence"/>
</dbReference>
<keyword evidence="2" id="KW-1185">Reference proteome</keyword>
<protein>
    <submittedName>
        <fullName evidence="1">Uncharacterized protein</fullName>
    </submittedName>
</protein>
<comment type="caution">
    <text evidence="1">The sequence shown here is derived from an EMBL/GenBank/DDBJ whole genome shotgun (WGS) entry which is preliminary data.</text>
</comment>
<evidence type="ECO:0000313" key="1">
    <source>
        <dbReference type="EMBL" id="KAF2445970.1"/>
    </source>
</evidence>